<comment type="caution">
    <text evidence="5">The sequence shown here is derived from an EMBL/GenBank/DDBJ whole genome shotgun (WGS) entry which is preliminary data.</text>
</comment>
<dbReference type="Pfam" id="PF01929">
    <property type="entry name" value="Ribosomal_L14e"/>
    <property type="match status" value="1"/>
</dbReference>
<evidence type="ECO:0000313" key="5">
    <source>
        <dbReference type="EMBL" id="CAJ0592521.1"/>
    </source>
</evidence>
<dbReference type="Proteomes" id="UP001176961">
    <property type="component" value="Unassembled WGS sequence"/>
</dbReference>
<dbReference type="GO" id="GO:0003735">
    <property type="term" value="F:structural constituent of ribosome"/>
    <property type="evidence" value="ECO:0007669"/>
    <property type="project" value="InterPro"/>
</dbReference>
<keyword evidence="1" id="KW-0689">Ribosomal protein</keyword>
<keyword evidence="6" id="KW-1185">Reference proteome</keyword>
<feature type="chain" id="PRO_5041365660" description="Large ribosomal subunit protein eL14 domain-containing protein" evidence="3">
    <location>
        <begin position="21"/>
        <end position="85"/>
    </location>
</feature>
<dbReference type="EMBL" id="CATQJL010000112">
    <property type="protein sequence ID" value="CAJ0592521.1"/>
    <property type="molecule type" value="Genomic_DNA"/>
</dbReference>
<dbReference type="PANTHER" id="PTHR11127">
    <property type="entry name" value="60S RIBOSOMAL PROTEIN L14"/>
    <property type="match status" value="1"/>
</dbReference>
<sequence>MLAKLPLLLMLLMETEYSLMAPARELFDVSVSGKGRKETAWAKKIAQKAIRAKLTDYDRFKLMKAKKMRNRLVRIEFAKLKKAAK</sequence>
<evidence type="ECO:0000313" key="6">
    <source>
        <dbReference type="Proteomes" id="UP001176961"/>
    </source>
</evidence>
<dbReference type="InterPro" id="IPR002784">
    <property type="entry name" value="Ribosomal_eL14_dom"/>
</dbReference>
<feature type="domain" description="Large ribosomal subunit protein eL14" evidence="4">
    <location>
        <begin position="37"/>
        <end position="70"/>
    </location>
</feature>
<proteinExistence type="predicted"/>
<accession>A0AA36DTK8</accession>
<reference evidence="5" key="1">
    <citation type="submission" date="2023-07" db="EMBL/GenBank/DDBJ databases">
        <authorList>
            <consortium name="CYATHOMIX"/>
        </authorList>
    </citation>
    <scope>NUCLEOTIDE SEQUENCE</scope>
    <source>
        <strain evidence="5">N/A</strain>
    </source>
</reference>
<dbReference type="GO" id="GO:0006412">
    <property type="term" value="P:translation"/>
    <property type="evidence" value="ECO:0007669"/>
    <property type="project" value="InterPro"/>
</dbReference>
<dbReference type="InterPro" id="IPR039660">
    <property type="entry name" value="Ribosomal_eL14"/>
</dbReference>
<protein>
    <recommendedName>
        <fullName evidence="4">Large ribosomal subunit protein eL14 domain-containing protein</fullName>
    </recommendedName>
</protein>
<dbReference type="AlphaFoldDB" id="A0AA36DTK8"/>
<dbReference type="Gene3D" id="6.10.250.2270">
    <property type="match status" value="1"/>
</dbReference>
<dbReference type="PANTHER" id="PTHR11127:SF2">
    <property type="entry name" value="LARGE RIBOSOMAL SUBUNIT PROTEIN EL14"/>
    <property type="match status" value="1"/>
</dbReference>
<dbReference type="GO" id="GO:0003723">
    <property type="term" value="F:RNA binding"/>
    <property type="evidence" value="ECO:0007669"/>
    <property type="project" value="InterPro"/>
</dbReference>
<feature type="signal peptide" evidence="3">
    <location>
        <begin position="1"/>
        <end position="20"/>
    </location>
</feature>
<evidence type="ECO:0000256" key="2">
    <source>
        <dbReference type="ARBA" id="ARBA00023274"/>
    </source>
</evidence>
<name>A0AA36DTK8_CYLNA</name>
<evidence type="ECO:0000259" key="4">
    <source>
        <dbReference type="Pfam" id="PF01929"/>
    </source>
</evidence>
<gene>
    <name evidence="5" type="ORF">CYNAS_LOCUS4504</name>
</gene>
<keyword evidence="3" id="KW-0732">Signal</keyword>
<evidence type="ECO:0000256" key="3">
    <source>
        <dbReference type="SAM" id="SignalP"/>
    </source>
</evidence>
<dbReference type="GO" id="GO:0042273">
    <property type="term" value="P:ribosomal large subunit biogenesis"/>
    <property type="evidence" value="ECO:0007669"/>
    <property type="project" value="TreeGrafter"/>
</dbReference>
<keyword evidence="2" id="KW-0687">Ribonucleoprotein</keyword>
<evidence type="ECO:0000256" key="1">
    <source>
        <dbReference type="ARBA" id="ARBA00022980"/>
    </source>
</evidence>
<dbReference type="GO" id="GO:0022625">
    <property type="term" value="C:cytosolic large ribosomal subunit"/>
    <property type="evidence" value="ECO:0007669"/>
    <property type="project" value="TreeGrafter"/>
</dbReference>
<organism evidence="5 6">
    <name type="scientific">Cylicocyclus nassatus</name>
    <name type="common">Nematode worm</name>
    <dbReference type="NCBI Taxonomy" id="53992"/>
    <lineage>
        <taxon>Eukaryota</taxon>
        <taxon>Metazoa</taxon>
        <taxon>Ecdysozoa</taxon>
        <taxon>Nematoda</taxon>
        <taxon>Chromadorea</taxon>
        <taxon>Rhabditida</taxon>
        <taxon>Rhabditina</taxon>
        <taxon>Rhabditomorpha</taxon>
        <taxon>Strongyloidea</taxon>
        <taxon>Strongylidae</taxon>
        <taxon>Cylicocyclus</taxon>
    </lineage>
</organism>